<organism evidence="1 2">
    <name type="scientific">Arachis hypogaea</name>
    <name type="common">Peanut</name>
    <dbReference type="NCBI Taxonomy" id="3818"/>
    <lineage>
        <taxon>Eukaryota</taxon>
        <taxon>Viridiplantae</taxon>
        <taxon>Streptophyta</taxon>
        <taxon>Embryophyta</taxon>
        <taxon>Tracheophyta</taxon>
        <taxon>Spermatophyta</taxon>
        <taxon>Magnoliopsida</taxon>
        <taxon>eudicotyledons</taxon>
        <taxon>Gunneridae</taxon>
        <taxon>Pentapetalae</taxon>
        <taxon>rosids</taxon>
        <taxon>fabids</taxon>
        <taxon>Fabales</taxon>
        <taxon>Fabaceae</taxon>
        <taxon>Papilionoideae</taxon>
        <taxon>50 kb inversion clade</taxon>
        <taxon>dalbergioids sensu lato</taxon>
        <taxon>Dalbergieae</taxon>
        <taxon>Pterocarpus clade</taxon>
        <taxon>Arachis</taxon>
    </lineage>
</organism>
<protein>
    <submittedName>
        <fullName evidence="1">Uncharacterized protein</fullName>
    </submittedName>
</protein>
<accession>A0A6B9V7Q8</accession>
<proteinExistence type="predicted"/>
<reference evidence="1 2" key="1">
    <citation type="submission" date="2020-01" db="EMBL/GenBank/DDBJ databases">
        <title>Genome sequence of Arachis hypogaea, cultivar Shitouqi.</title>
        <authorList>
            <person name="Zhuang W."/>
            <person name="Chen H."/>
            <person name="Varshney R."/>
            <person name="Wang D."/>
            <person name="Ming R."/>
        </authorList>
    </citation>
    <scope>NUCLEOTIDE SEQUENCE [LARGE SCALE GENOMIC DNA]</scope>
    <source>
        <tissue evidence="1">Young leaf</tissue>
    </source>
</reference>
<sequence length="49" mass="5619">MQQLIGQRQTLKWSSVPRRISPWPVGLGDTVGNQKKKKNKVLPNLTMFL</sequence>
<dbReference type="EMBL" id="CP031001">
    <property type="protein sequence ID" value="QHN77460.1"/>
    <property type="molecule type" value="Genomic_DNA"/>
</dbReference>
<evidence type="ECO:0000313" key="1">
    <source>
        <dbReference type="EMBL" id="QHN77460.1"/>
    </source>
</evidence>
<dbReference type="Proteomes" id="UP000464620">
    <property type="component" value="Chromosome B09"/>
</dbReference>
<gene>
    <name evidence="1" type="ORF">DS421_19g652870</name>
</gene>
<dbReference type="AlphaFoldDB" id="A0A6B9V7Q8"/>
<name>A0A6B9V7Q8_ARAHY</name>
<evidence type="ECO:0000313" key="2">
    <source>
        <dbReference type="Proteomes" id="UP000464620"/>
    </source>
</evidence>